<organism evidence="1 2">
    <name type="scientific">Aquimarina brevivitae</name>
    <dbReference type="NCBI Taxonomy" id="323412"/>
    <lineage>
        <taxon>Bacteria</taxon>
        <taxon>Pseudomonadati</taxon>
        <taxon>Bacteroidota</taxon>
        <taxon>Flavobacteriia</taxon>
        <taxon>Flavobacteriales</taxon>
        <taxon>Flavobacteriaceae</taxon>
        <taxon>Aquimarina</taxon>
    </lineage>
</organism>
<dbReference type="InterPro" id="IPR018550">
    <property type="entry name" value="Lipid-A_deacylase-rel"/>
</dbReference>
<reference evidence="1 2" key="1">
    <citation type="submission" date="2019-02" db="EMBL/GenBank/DDBJ databases">
        <title>Genomic Encyclopedia of Type Strains, Phase IV (KMG-IV): sequencing the most valuable type-strain genomes for metagenomic binning, comparative biology and taxonomic classification.</title>
        <authorList>
            <person name="Goeker M."/>
        </authorList>
    </citation>
    <scope>NUCLEOTIDE SEQUENCE [LARGE SCALE GENOMIC DNA]</scope>
    <source>
        <strain evidence="1 2">DSM 17196</strain>
    </source>
</reference>
<dbReference type="OrthoDB" id="627554at2"/>
<evidence type="ECO:0000313" key="2">
    <source>
        <dbReference type="Proteomes" id="UP000292262"/>
    </source>
</evidence>
<dbReference type="Pfam" id="PF09411">
    <property type="entry name" value="PagL"/>
    <property type="match status" value="1"/>
</dbReference>
<comment type="caution">
    <text evidence="1">The sequence shown here is derived from an EMBL/GenBank/DDBJ whole genome shotgun (WGS) entry which is preliminary data.</text>
</comment>
<dbReference type="Proteomes" id="UP000292262">
    <property type="component" value="Unassembled WGS sequence"/>
</dbReference>
<accession>A0A4Q7PI69</accession>
<dbReference type="AlphaFoldDB" id="A0A4Q7PI69"/>
<gene>
    <name evidence="1" type="ORF">EV197_1501</name>
</gene>
<dbReference type="EMBL" id="SGXE01000001">
    <property type="protein sequence ID" value="RZT00265.1"/>
    <property type="molecule type" value="Genomic_DNA"/>
</dbReference>
<dbReference type="Gene3D" id="2.40.160.20">
    <property type="match status" value="1"/>
</dbReference>
<name>A0A4Q7PI69_9FLAO</name>
<keyword evidence="2" id="KW-1185">Reference proteome</keyword>
<sequence>MTHFFSTIFKNYIQQQASCLIIFFGMMSLHGQTEESGKFSNFFFTPEILLGKTMEANTDFPKTTLQKGLFLNFGTQKRDSNLHWVRVLGFPKTGLSLGITEFGNIEKIGIAYSVMPFAEFDLFKKKTDRWSLHLGFGAGYIDTKYDPEMNPNNLAVTTSINWSYKSFLYYRISKGELYNWRLGLGYAHFSNGHTRLPNQGLNSFLISASLVIGKDFYAQPVQDIDKLGIRNRIKEYYFETRGGIGQNVLSRVFNTKKEVFSMALSGGTIVNRTFKFGGGVYYRFYEHYYDYIKEGGQLVQEQRTNYRNHPYRYATNIGLFGSAELLLGHVGVEFNLGVNIYKPFYKFDWQLSQGFYQNGTYLKLGELDDYYKLKKIISSRMGLRYYLLNTAKALQHNFFLGAHINANLGQADFSELSLGYVYRFTTKRKSKTKS</sequence>
<evidence type="ECO:0000313" key="1">
    <source>
        <dbReference type="EMBL" id="RZT00265.1"/>
    </source>
</evidence>
<protein>
    <submittedName>
        <fullName evidence="1">Lipid A 3-O-deacylase PagL</fullName>
    </submittedName>
</protein>
<dbReference type="RefSeq" id="WP_130286050.1">
    <property type="nucleotide sequence ID" value="NZ_SGXE01000001.1"/>
</dbReference>
<proteinExistence type="predicted"/>